<keyword evidence="3" id="KW-1185">Reference proteome</keyword>
<feature type="compositionally biased region" description="Low complexity" evidence="1">
    <location>
        <begin position="60"/>
        <end position="75"/>
    </location>
</feature>
<reference evidence="2" key="1">
    <citation type="submission" date="2022-12" db="EMBL/GenBank/DDBJ databases">
        <authorList>
            <person name="Brejova B."/>
        </authorList>
    </citation>
    <scope>NUCLEOTIDE SEQUENCE</scope>
</reference>
<feature type="region of interest" description="Disordered" evidence="1">
    <location>
        <begin position="17"/>
        <end position="43"/>
    </location>
</feature>
<dbReference type="Proteomes" id="UP001152885">
    <property type="component" value="Unassembled WGS sequence"/>
</dbReference>
<dbReference type="EMBL" id="CANTUO010000001">
    <property type="protein sequence ID" value="CAI5756595.1"/>
    <property type="molecule type" value="Genomic_DNA"/>
</dbReference>
<dbReference type="OrthoDB" id="3997736at2759"/>
<protein>
    <submittedName>
        <fullName evidence="2">Uncharacterized protein</fullName>
    </submittedName>
</protein>
<name>A0A9W4TU03_9ASCO</name>
<evidence type="ECO:0000256" key="1">
    <source>
        <dbReference type="SAM" id="MobiDB-lite"/>
    </source>
</evidence>
<comment type="caution">
    <text evidence="2">The sequence shown here is derived from an EMBL/GenBank/DDBJ whole genome shotgun (WGS) entry which is preliminary data.</text>
</comment>
<dbReference type="AlphaFoldDB" id="A0A9W4TU03"/>
<evidence type="ECO:0000313" key="3">
    <source>
        <dbReference type="Proteomes" id="UP001152885"/>
    </source>
</evidence>
<sequence>MYRALIRNTIRRLGSSTVLHSQPPSHFSNPNEIPPTYNTYYNRNNSIEESNKYKVDPYKQSQQVQPSSSSSSSQSHEGSFKEITTLIAMLALAYIAIDNYTSRIKIEKLHQETTAINLKALQIQQLNYQKDKKARDLQILKERKEVAKRSFKMSLHIAMLRKQLKELGVDPIELDKVVNEFEKTVKVDNSMKNVSGQYLWIDDSSEYKNELPDPMEYDKIRKP</sequence>
<feature type="region of interest" description="Disordered" evidence="1">
    <location>
        <begin position="56"/>
        <end position="76"/>
    </location>
</feature>
<gene>
    <name evidence="2" type="ORF">CANVERA_P1113</name>
</gene>
<feature type="compositionally biased region" description="Polar residues" evidence="1">
    <location>
        <begin position="17"/>
        <end position="31"/>
    </location>
</feature>
<evidence type="ECO:0000313" key="2">
    <source>
        <dbReference type="EMBL" id="CAI5756595.1"/>
    </source>
</evidence>
<organism evidence="2 3">
    <name type="scientific">Candida verbasci</name>
    <dbReference type="NCBI Taxonomy" id="1227364"/>
    <lineage>
        <taxon>Eukaryota</taxon>
        <taxon>Fungi</taxon>
        <taxon>Dikarya</taxon>
        <taxon>Ascomycota</taxon>
        <taxon>Saccharomycotina</taxon>
        <taxon>Pichiomycetes</taxon>
        <taxon>Debaryomycetaceae</taxon>
        <taxon>Candida/Lodderomyces clade</taxon>
        <taxon>Candida</taxon>
    </lineage>
</organism>
<proteinExistence type="predicted"/>
<accession>A0A9W4TU03</accession>